<dbReference type="SUPFAM" id="SSF109854">
    <property type="entry name" value="DinB/YfiT-like putative metalloenzymes"/>
    <property type="match status" value="2"/>
</dbReference>
<evidence type="ECO:0000259" key="1">
    <source>
        <dbReference type="Pfam" id="PF12867"/>
    </source>
</evidence>
<sequence>MRRAASFRLSAARTADDTLDRDRGPGMEINGVRTDRLGLLLDQFDMAREMAQVRLTGLGDEEFLWEPAPDCWSIRRRTEATTPRAFGPGEWVLDLGAPDIPASEYAEVARQAAGGMTVDKIAEDWSVSVERVEQILAHTGEPEPDRTPITTIAWRLGHLHYEFAGEWEWTFGPRRQDPKLMVDFTPSAALAVERFWETVDRWRDSVATVTQEQLDTVGFSQYPYGSAPDDPFISVLWGTNLEFIHHMAEIALLRDLWTARSTTGG</sequence>
<dbReference type="Proteomes" id="UP000603227">
    <property type="component" value="Unassembled WGS sequence"/>
</dbReference>
<evidence type="ECO:0000313" key="3">
    <source>
        <dbReference type="Proteomes" id="UP000603227"/>
    </source>
</evidence>
<dbReference type="AlphaFoldDB" id="A0A919DG31"/>
<gene>
    <name evidence="2" type="ORF">GCM10017771_58250</name>
</gene>
<name>A0A919DG31_9ACTN</name>
<reference evidence="2" key="1">
    <citation type="journal article" date="2014" name="Int. J. Syst. Evol. Microbiol.">
        <title>Complete genome sequence of Corynebacterium casei LMG S-19264T (=DSM 44701T), isolated from a smear-ripened cheese.</title>
        <authorList>
            <consortium name="US DOE Joint Genome Institute (JGI-PGF)"/>
            <person name="Walter F."/>
            <person name="Albersmeier A."/>
            <person name="Kalinowski J."/>
            <person name="Ruckert C."/>
        </authorList>
    </citation>
    <scope>NUCLEOTIDE SEQUENCE</scope>
    <source>
        <strain evidence="2">CGMCC 4.7403</strain>
    </source>
</reference>
<organism evidence="2 3">
    <name type="scientific">Streptomyces capitiformicae</name>
    <dbReference type="NCBI Taxonomy" id="2014920"/>
    <lineage>
        <taxon>Bacteria</taxon>
        <taxon>Bacillati</taxon>
        <taxon>Actinomycetota</taxon>
        <taxon>Actinomycetes</taxon>
        <taxon>Kitasatosporales</taxon>
        <taxon>Streptomycetaceae</taxon>
        <taxon>Streptomyces</taxon>
    </lineage>
</organism>
<evidence type="ECO:0000313" key="2">
    <source>
        <dbReference type="EMBL" id="GHE39461.1"/>
    </source>
</evidence>
<proteinExistence type="predicted"/>
<reference evidence="2" key="2">
    <citation type="submission" date="2020-09" db="EMBL/GenBank/DDBJ databases">
        <authorList>
            <person name="Sun Q."/>
            <person name="Zhou Y."/>
        </authorList>
    </citation>
    <scope>NUCLEOTIDE SEQUENCE</scope>
    <source>
        <strain evidence="2">CGMCC 4.7403</strain>
    </source>
</reference>
<dbReference type="InterPro" id="IPR024775">
    <property type="entry name" value="DinB-like"/>
</dbReference>
<comment type="caution">
    <text evidence="2">The sequence shown here is derived from an EMBL/GenBank/DDBJ whole genome shotgun (WGS) entry which is preliminary data.</text>
</comment>
<protein>
    <recommendedName>
        <fullName evidence="1">DinB-like domain-containing protein</fullName>
    </recommendedName>
</protein>
<dbReference type="Pfam" id="PF12867">
    <property type="entry name" value="DinB_2"/>
    <property type="match status" value="1"/>
</dbReference>
<accession>A0A919DG31</accession>
<dbReference type="EMBL" id="BNAT01000023">
    <property type="protein sequence ID" value="GHE39461.1"/>
    <property type="molecule type" value="Genomic_DNA"/>
</dbReference>
<keyword evidence="3" id="KW-1185">Reference proteome</keyword>
<feature type="domain" description="DinB-like" evidence="1">
    <location>
        <begin position="43"/>
        <end position="250"/>
    </location>
</feature>
<dbReference type="InterPro" id="IPR034660">
    <property type="entry name" value="DinB/YfiT-like"/>
</dbReference>